<organism evidence="7 8">
    <name type="scientific">Mytilus edulis</name>
    <name type="common">Blue mussel</name>
    <dbReference type="NCBI Taxonomy" id="6550"/>
    <lineage>
        <taxon>Eukaryota</taxon>
        <taxon>Metazoa</taxon>
        <taxon>Spiralia</taxon>
        <taxon>Lophotrochozoa</taxon>
        <taxon>Mollusca</taxon>
        <taxon>Bivalvia</taxon>
        <taxon>Autobranchia</taxon>
        <taxon>Pteriomorphia</taxon>
        <taxon>Mytilida</taxon>
        <taxon>Mytiloidea</taxon>
        <taxon>Mytilidae</taxon>
        <taxon>Mytilinae</taxon>
        <taxon>Mytilus</taxon>
    </lineage>
</organism>
<evidence type="ECO:0000256" key="3">
    <source>
        <dbReference type="ARBA" id="ARBA00022448"/>
    </source>
</evidence>
<dbReference type="EMBL" id="CAJPWZ010001484">
    <property type="protein sequence ID" value="CAG2216527.1"/>
    <property type="molecule type" value="Genomic_DNA"/>
</dbReference>
<protein>
    <submittedName>
        <fullName evidence="7">VPS35 endosomal protein sorting factor-like</fullName>
    </submittedName>
</protein>
<reference evidence="7" key="1">
    <citation type="submission" date="2021-03" db="EMBL/GenBank/DDBJ databases">
        <authorList>
            <person name="Bekaert M."/>
        </authorList>
    </citation>
    <scope>NUCLEOTIDE SEQUENCE</scope>
</reference>
<dbReference type="PANTHER" id="PTHR13673">
    <property type="entry name" value="ESOPHAGEAL CANCER ASSOCIATED PROTEIN"/>
    <property type="match status" value="1"/>
</dbReference>
<comment type="similarity">
    <text evidence="2">Belongs to the VPS35L family.</text>
</comment>
<dbReference type="InterPro" id="IPR016024">
    <property type="entry name" value="ARM-type_fold"/>
</dbReference>
<dbReference type="OrthoDB" id="1734063at2759"/>
<evidence type="ECO:0000256" key="5">
    <source>
        <dbReference type="ARBA" id="ARBA00022927"/>
    </source>
</evidence>
<dbReference type="SUPFAM" id="SSF48371">
    <property type="entry name" value="ARM repeat"/>
    <property type="match status" value="1"/>
</dbReference>
<gene>
    <name evidence="7" type="ORF">MEDL_30269</name>
</gene>
<keyword evidence="3" id="KW-0813">Transport</keyword>
<dbReference type="InterPro" id="IPR029705">
    <property type="entry name" value="VPS35L"/>
</dbReference>
<dbReference type="Proteomes" id="UP000683360">
    <property type="component" value="Unassembled WGS sequence"/>
</dbReference>
<evidence type="ECO:0000313" key="8">
    <source>
        <dbReference type="Proteomes" id="UP000683360"/>
    </source>
</evidence>
<evidence type="ECO:0000256" key="6">
    <source>
        <dbReference type="SAM" id="MobiDB-lite"/>
    </source>
</evidence>
<evidence type="ECO:0000256" key="4">
    <source>
        <dbReference type="ARBA" id="ARBA00022753"/>
    </source>
</evidence>
<dbReference type="AlphaFoldDB" id="A0A8S3S580"/>
<dbReference type="GO" id="GO:0015031">
    <property type="term" value="P:protein transport"/>
    <property type="evidence" value="ECO:0007669"/>
    <property type="project" value="UniProtKB-KW"/>
</dbReference>
<dbReference type="GO" id="GO:0005768">
    <property type="term" value="C:endosome"/>
    <property type="evidence" value="ECO:0007669"/>
    <property type="project" value="UniProtKB-SubCell"/>
</dbReference>
<proteinExistence type="inferred from homology"/>
<evidence type="ECO:0000256" key="2">
    <source>
        <dbReference type="ARBA" id="ARBA00010704"/>
    </source>
</evidence>
<evidence type="ECO:0000313" key="7">
    <source>
        <dbReference type="EMBL" id="CAG2216527.1"/>
    </source>
</evidence>
<dbReference type="GO" id="GO:0032456">
    <property type="term" value="P:endocytic recycling"/>
    <property type="evidence" value="ECO:0007669"/>
    <property type="project" value="InterPro"/>
</dbReference>
<accession>A0A8S3S580</accession>
<feature type="compositionally biased region" description="Basic and acidic residues" evidence="6">
    <location>
        <begin position="69"/>
        <end position="87"/>
    </location>
</feature>
<feature type="compositionally biased region" description="Polar residues" evidence="6">
    <location>
        <begin position="113"/>
        <end position="125"/>
    </location>
</feature>
<comment type="subcellular location">
    <subcellularLocation>
        <location evidence="1">Endosome</location>
    </subcellularLocation>
</comment>
<dbReference type="PANTHER" id="PTHR13673:SF0">
    <property type="entry name" value="VPS35 ENDOSOMAL PROTEIN-SORTING FACTOR-LIKE"/>
    <property type="match status" value="1"/>
</dbReference>
<keyword evidence="8" id="KW-1185">Reference proteome</keyword>
<sequence>MILCGPELKLPPTFQNCNPMIQADLKALKSIFRKMVFPRSRNYDVERNRERLVGEEPSSHPLKSITVVDVKKTDKKSTTPSKNEKKPVSSSVIKDPLSSMLDPLSASLEGSDPLSQMSIASSSLPTAGRKSSFKESAETDGLDETFEPWSVKKSSILTKYSTSEKLSITTSFLSSSDKEKVAMRPSTTTTVTDKVRNRLEQLDDFEEGSVQEMLNLSQQDYVNRIDELNQALIDAWQHDQRVKALKIAIQCSKLLADTSVLPFYPSKFVLITDILDTFGRLVYDRLKEKAVYIPAGSGVPLKLPDNFTPDQVPESAKETCRNWFFKIASIRELIPRFYVETAILKCYSYLNNQEYTDAIDRLCVMTRGIGDPLVAIYAKCYLCRVGILIAPKTRDHILPCYEDFLATYSQVQKDAVQNTLAMQKIEMPRYLTLFSPALDWLLQCIANKSTEKTLMDILEKSRKQCNNALLLNSIISAFKPEYIASRSTQFIELIRESEEAGFPKHLLDRTLGLCLVMASPPEEQRLPVLNEVWKSIMKLKNPSDYIDCAEVWTEYVVKHFGKREINTILADIIKHMTPDRVFEDYYPQLQSVVTKIMCHITNFSMLFSLDKFLPFIDMFQKESVRVDVCKTIMESFNKTQLEPTNDPVIVNALMFICKTMHDSVNALTLDDERKMISNLISGFVRKISFGRDFEQQLSFYVEARSNFTNLDMVLIELVQNVNNLSIDTRKVVKGNHSRKTGNFVRACAAYCFITVPSLQSQTSQLQLYLLSGQVALLNQCFSQADSFFKAAISLIPDVPKDLTQDGKKRQSEPVLQEYICNFLSTLLTVPDNPDSGVLYLLRGLLNILQNYTSDSDFKSNIYVRVLAVLSAVCQESYPYHVDKVDSNDSMYGSDPKFTADVRGICSTLLEEVLNHLKSLHTAETLRRQSQLALELFNTIVHHGDVTKSSMFALALNLWNLAQKHGECDTKQTVRSLDAVKKKAAVLNIKEYTDLVNKMALESRT</sequence>
<keyword evidence="5" id="KW-0653">Protein transport</keyword>
<evidence type="ECO:0000256" key="1">
    <source>
        <dbReference type="ARBA" id="ARBA00004177"/>
    </source>
</evidence>
<feature type="region of interest" description="Disordered" evidence="6">
    <location>
        <begin position="52"/>
        <end position="139"/>
    </location>
</feature>
<comment type="caution">
    <text evidence="7">The sequence shown here is derived from an EMBL/GenBank/DDBJ whole genome shotgun (WGS) entry which is preliminary data.</text>
</comment>
<keyword evidence="4" id="KW-0967">Endosome</keyword>
<name>A0A8S3S580_MYTED</name>